<evidence type="ECO:0000256" key="2">
    <source>
        <dbReference type="ARBA" id="ARBA00022485"/>
    </source>
</evidence>
<dbReference type="RefSeq" id="WP_195171757.1">
    <property type="nucleotide sequence ID" value="NZ_CP062983.1"/>
</dbReference>
<dbReference type="GO" id="GO:0046872">
    <property type="term" value="F:metal ion binding"/>
    <property type="evidence" value="ECO:0007669"/>
    <property type="project" value="UniProtKB-KW"/>
</dbReference>
<dbReference type="EMBL" id="CP062983">
    <property type="protein sequence ID" value="QPC83693.1"/>
    <property type="molecule type" value="Genomic_DNA"/>
</dbReference>
<dbReference type="Proteomes" id="UP000594468">
    <property type="component" value="Chromosome"/>
</dbReference>
<evidence type="ECO:0000256" key="5">
    <source>
        <dbReference type="ARBA" id="ARBA00023002"/>
    </source>
</evidence>
<evidence type="ECO:0000313" key="9">
    <source>
        <dbReference type="EMBL" id="QPC83693.1"/>
    </source>
</evidence>
<dbReference type="GO" id="GO:0051539">
    <property type="term" value="F:4 iron, 4 sulfur cluster binding"/>
    <property type="evidence" value="ECO:0007669"/>
    <property type="project" value="UniProtKB-KW"/>
</dbReference>
<comment type="cofactor">
    <cofactor evidence="1">
        <name>[4Fe-4S] cluster</name>
        <dbReference type="ChEBI" id="CHEBI:49883"/>
    </cofactor>
</comment>
<feature type="domain" description="Radical SAM core" evidence="8">
    <location>
        <begin position="53"/>
        <end position="256"/>
    </location>
</feature>
<sequence>MSDILDNYQTFLPPQLRSLNWRPHPLDGALLLFERDTGLNVKLEGEETTHLKRIAPRTLLIAVTNICNLQCHFCYRNLQSPSDWAYDSLLEFCQQASDWGVLEVAFGGGEPMLFPNWEQFIHKLYSTSQLAVNFTTNGMKLTPAFLHSIEGKYGNIRLSLYDTNHYEQTIELLVNHNARFGVNWLITPDELETIEAKFLRLFSLGVRDFLLLSYKGSDPTMHFQKQHYEAFSAFVQRMYDNLKGDVQIKLDVCWGDLLSDVPRLFETSDCSAGDGFLSITSDRHIKPCSFHHWTIPFETLTDVRQYWQSHRKNRQAAAIGGCARLPQRALNHTGRVNDEVIYLAGIQQQPQR</sequence>
<dbReference type="CDD" id="cd01335">
    <property type="entry name" value="Radical_SAM"/>
    <property type="match status" value="1"/>
</dbReference>
<evidence type="ECO:0000256" key="3">
    <source>
        <dbReference type="ARBA" id="ARBA00022691"/>
    </source>
</evidence>
<evidence type="ECO:0000256" key="1">
    <source>
        <dbReference type="ARBA" id="ARBA00001966"/>
    </source>
</evidence>
<keyword evidence="5" id="KW-0560">Oxidoreductase</keyword>
<dbReference type="PANTHER" id="PTHR11228:SF7">
    <property type="entry name" value="PQQA PEPTIDE CYCLASE"/>
    <property type="match status" value="1"/>
</dbReference>
<proteinExistence type="predicted"/>
<dbReference type="AlphaFoldDB" id="A0A7S8EBG4"/>
<dbReference type="SFLD" id="SFLDG01067">
    <property type="entry name" value="SPASM/twitch_domain_containing"/>
    <property type="match status" value="1"/>
</dbReference>
<dbReference type="InterPro" id="IPR058240">
    <property type="entry name" value="rSAM_sf"/>
</dbReference>
<dbReference type="SUPFAM" id="SSF102114">
    <property type="entry name" value="Radical SAM enzymes"/>
    <property type="match status" value="1"/>
</dbReference>
<accession>A0A7S8EBG4</accession>
<keyword evidence="6" id="KW-0408">Iron</keyword>
<dbReference type="PANTHER" id="PTHR11228">
    <property type="entry name" value="RADICAL SAM DOMAIN PROTEIN"/>
    <property type="match status" value="1"/>
</dbReference>
<dbReference type="InterPro" id="IPR013785">
    <property type="entry name" value="Aldolase_TIM"/>
</dbReference>
<keyword evidence="7" id="KW-0411">Iron-sulfur</keyword>
<gene>
    <name evidence="9" type="ORF">G4Y79_04740</name>
</gene>
<dbReference type="Gene3D" id="3.20.20.70">
    <property type="entry name" value="Aldolase class I"/>
    <property type="match status" value="1"/>
</dbReference>
<dbReference type="KEGG" id="pmet:G4Y79_04740"/>
<dbReference type="PROSITE" id="PS01305">
    <property type="entry name" value="MOAA_NIFB_PQQE"/>
    <property type="match status" value="1"/>
</dbReference>
<organism evidence="9 10">
    <name type="scientific">Phototrophicus methaneseepsis</name>
    <dbReference type="NCBI Taxonomy" id="2710758"/>
    <lineage>
        <taxon>Bacteria</taxon>
        <taxon>Bacillati</taxon>
        <taxon>Chloroflexota</taxon>
        <taxon>Candidatus Thermofontia</taxon>
        <taxon>Phototrophicales</taxon>
        <taxon>Phototrophicaceae</taxon>
        <taxon>Phototrophicus</taxon>
    </lineage>
</organism>
<evidence type="ECO:0000256" key="6">
    <source>
        <dbReference type="ARBA" id="ARBA00023004"/>
    </source>
</evidence>
<dbReference type="InterPro" id="IPR000385">
    <property type="entry name" value="MoaA_NifB_PqqE_Fe-S-bd_CS"/>
</dbReference>
<dbReference type="Pfam" id="PF04055">
    <property type="entry name" value="Radical_SAM"/>
    <property type="match status" value="1"/>
</dbReference>
<dbReference type="InterPro" id="IPR007197">
    <property type="entry name" value="rSAM"/>
</dbReference>
<evidence type="ECO:0000313" key="10">
    <source>
        <dbReference type="Proteomes" id="UP000594468"/>
    </source>
</evidence>
<evidence type="ECO:0000256" key="4">
    <source>
        <dbReference type="ARBA" id="ARBA00022723"/>
    </source>
</evidence>
<keyword evidence="2" id="KW-0004">4Fe-4S</keyword>
<dbReference type="PROSITE" id="PS51918">
    <property type="entry name" value="RADICAL_SAM"/>
    <property type="match status" value="1"/>
</dbReference>
<evidence type="ECO:0000256" key="7">
    <source>
        <dbReference type="ARBA" id="ARBA00023014"/>
    </source>
</evidence>
<protein>
    <submittedName>
        <fullName evidence="9">Radical SAM protein</fullName>
    </submittedName>
</protein>
<keyword evidence="4" id="KW-0479">Metal-binding</keyword>
<evidence type="ECO:0000259" key="8">
    <source>
        <dbReference type="PROSITE" id="PS51918"/>
    </source>
</evidence>
<keyword evidence="3" id="KW-0949">S-adenosyl-L-methionine</keyword>
<name>A0A7S8EBG4_9CHLR</name>
<dbReference type="SFLD" id="SFLDS00029">
    <property type="entry name" value="Radical_SAM"/>
    <property type="match status" value="1"/>
</dbReference>
<dbReference type="InterPro" id="IPR050377">
    <property type="entry name" value="Radical_SAM_PqqE_MftC-like"/>
</dbReference>
<dbReference type="GO" id="GO:0016491">
    <property type="term" value="F:oxidoreductase activity"/>
    <property type="evidence" value="ECO:0007669"/>
    <property type="project" value="UniProtKB-KW"/>
</dbReference>
<keyword evidence="10" id="KW-1185">Reference proteome</keyword>
<reference evidence="9 10" key="1">
    <citation type="submission" date="2020-02" db="EMBL/GenBank/DDBJ databases">
        <authorList>
            <person name="Zheng R.K."/>
            <person name="Sun C.M."/>
        </authorList>
    </citation>
    <scope>NUCLEOTIDE SEQUENCE [LARGE SCALE GENOMIC DNA]</scope>
    <source>
        <strain evidence="10">rifampicinis</strain>
    </source>
</reference>